<dbReference type="PANTHER" id="PTHR30055:SF234">
    <property type="entry name" value="HTH-TYPE TRANSCRIPTIONAL REGULATOR BETI"/>
    <property type="match status" value="1"/>
</dbReference>
<reference evidence="7" key="1">
    <citation type="journal article" date="2015" name="Genome Announc.">
        <title>Complete Genome Sequencing of Protease-Producing Novel Arthrobacter sp. Strain IHBB 11108 Using PacBio Single-Molecule Real-Time Sequencing Technology.</title>
        <authorList>
            <person name="Kiran S."/>
            <person name="Swarnkar M.K."/>
            <person name="Pal M."/>
            <person name="Thakur R."/>
            <person name="Tewari R."/>
            <person name="Singh A.K."/>
            <person name="Gulati A."/>
        </authorList>
    </citation>
    <scope>NUCLEOTIDE SEQUENCE [LARGE SCALE GENOMIC DNA]</scope>
    <source>
        <strain evidence="7">IHBB 11108</strain>
    </source>
</reference>
<keyword evidence="3" id="KW-0804">Transcription</keyword>
<evidence type="ECO:0000259" key="6">
    <source>
        <dbReference type="PROSITE" id="PS50977"/>
    </source>
</evidence>
<feature type="DNA-binding region" description="H-T-H motif" evidence="4">
    <location>
        <begin position="30"/>
        <end position="49"/>
    </location>
</feature>
<keyword evidence="8" id="KW-1185">Reference proteome</keyword>
<evidence type="ECO:0000256" key="4">
    <source>
        <dbReference type="PROSITE-ProRule" id="PRU00335"/>
    </source>
</evidence>
<dbReference type="InterPro" id="IPR001647">
    <property type="entry name" value="HTH_TetR"/>
</dbReference>
<dbReference type="PROSITE" id="PS50977">
    <property type="entry name" value="HTH_TETR_2"/>
    <property type="match status" value="1"/>
</dbReference>
<dbReference type="HOGENOM" id="CLU_069356_15_3_11"/>
<name>A0A0D4C377_9MICC</name>
<dbReference type="STRING" id="1618207.UM93_10365"/>
<evidence type="ECO:0000256" key="5">
    <source>
        <dbReference type="SAM" id="Phobius"/>
    </source>
</evidence>
<sequence>MNDARREERRRALITATKKVVRQHGISGANVRAVAAEAAVSTGAVLYYFPNFEGLMASALEGVVEEFYSRRREALDQYSDPAERVSALIAAGIPDQASDDLRLLYESIPLIRQSPELRPLHRSVVERQVMLYVCAIELGVGLGSFTLAAPLETIARNIVALEDAYDMYPLIGLTQPAAEYRANVRSYAQLALGCEIPEI</sequence>
<protein>
    <recommendedName>
        <fullName evidence="6">HTH tetR-type domain-containing protein</fullName>
    </recommendedName>
</protein>
<dbReference type="GO" id="GO:0000976">
    <property type="term" value="F:transcription cis-regulatory region binding"/>
    <property type="evidence" value="ECO:0007669"/>
    <property type="project" value="TreeGrafter"/>
</dbReference>
<evidence type="ECO:0000256" key="2">
    <source>
        <dbReference type="ARBA" id="ARBA00023125"/>
    </source>
</evidence>
<keyword evidence="5" id="KW-0472">Membrane</keyword>
<dbReference type="Proteomes" id="UP000061839">
    <property type="component" value="Chromosome"/>
</dbReference>
<dbReference type="GO" id="GO:0003700">
    <property type="term" value="F:DNA-binding transcription factor activity"/>
    <property type="evidence" value="ECO:0007669"/>
    <property type="project" value="TreeGrafter"/>
</dbReference>
<gene>
    <name evidence="7" type="ORF">UM93_10365</name>
</gene>
<feature type="domain" description="HTH tetR-type" evidence="6">
    <location>
        <begin position="7"/>
        <end position="67"/>
    </location>
</feature>
<dbReference type="InterPro" id="IPR050109">
    <property type="entry name" value="HTH-type_TetR-like_transc_reg"/>
</dbReference>
<keyword evidence="5" id="KW-0812">Transmembrane</keyword>
<keyword evidence="1" id="KW-0805">Transcription regulation</keyword>
<keyword evidence="2 4" id="KW-0238">DNA-binding</keyword>
<dbReference type="Gene3D" id="1.10.357.10">
    <property type="entry name" value="Tetracycline Repressor, domain 2"/>
    <property type="match status" value="1"/>
</dbReference>
<feature type="transmembrane region" description="Helical" evidence="5">
    <location>
        <begin position="129"/>
        <end position="151"/>
    </location>
</feature>
<dbReference type="PANTHER" id="PTHR30055">
    <property type="entry name" value="HTH-TYPE TRANSCRIPTIONAL REGULATOR RUTR"/>
    <property type="match status" value="1"/>
</dbReference>
<evidence type="ECO:0000313" key="8">
    <source>
        <dbReference type="Proteomes" id="UP000061839"/>
    </source>
</evidence>
<organism evidence="7 8">
    <name type="scientific">Psychromicrobium lacuslunae</name>
    <dbReference type="NCBI Taxonomy" id="1618207"/>
    <lineage>
        <taxon>Bacteria</taxon>
        <taxon>Bacillati</taxon>
        <taxon>Actinomycetota</taxon>
        <taxon>Actinomycetes</taxon>
        <taxon>Micrococcales</taxon>
        <taxon>Micrococcaceae</taxon>
        <taxon>Psychromicrobium</taxon>
    </lineage>
</organism>
<dbReference type="InterPro" id="IPR009057">
    <property type="entry name" value="Homeodomain-like_sf"/>
</dbReference>
<evidence type="ECO:0000256" key="3">
    <source>
        <dbReference type="ARBA" id="ARBA00023163"/>
    </source>
</evidence>
<accession>A0A0D4C377</accession>
<dbReference type="PATRIC" id="fig|1618207.4.peg.2103"/>
<dbReference type="AlphaFoldDB" id="A0A0D4C377"/>
<dbReference type="SUPFAM" id="SSF46689">
    <property type="entry name" value="Homeodomain-like"/>
    <property type="match status" value="1"/>
</dbReference>
<evidence type="ECO:0000256" key="1">
    <source>
        <dbReference type="ARBA" id="ARBA00023015"/>
    </source>
</evidence>
<evidence type="ECO:0000313" key="7">
    <source>
        <dbReference type="EMBL" id="AJT43038.1"/>
    </source>
</evidence>
<proteinExistence type="predicted"/>
<dbReference type="KEGG" id="ari:UM93_10365"/>
<dbReference type="Pfam" id="PF00440">
    <property type="entry name" value="TetR_N"/>
    <property type="match status" value="1"/>
</dbReference>
<dbReference type="EMBL" id="CP011005">
    <property type="protein sequence ID" value="AJT43038.1"/>
    <property type="molecule type" value="Genomic_DNA"/>
</dbReference>
<keyword evidence="5" id="KW-1133">Transmembrane helix</keyword>